<reference evidence="4" key="1">
    <citation type="journal article" date="2019" name="Int. J. Syst. Evol. Microbiol.">
        <title>The Global Catalogue of Microorganisms (GCM) 10K type strain sequencing project: providing services to taxonomists for standard genome sequencing and annotation.</title>
        <authorList>
            <consortium name="The Broad Institute Genomics Platform"/>
            <consortium name="The Broad Institute Genome Sequencing Center for Infectious Disease"/>
            <person name="Wu L."/>
            <person name="Ma J."/>
        </authorList>
    </citation>
    <scope>NUCLEOTIDE SEQUENCE [LARGE SCALE GENOMIC DNA]</scope>
    <source>
        <strain evidence="4">JCM 17986</strain>
    </source>
</reference>
<dbReference type="Proteomes" id="UP001500466">
    <property type="component" value="Unassembled WGS sequence"/>
</dbReference>
<gene>
    <name evidence="3" type="ORF">GCM10023205_80220</name>
</gene>
<dbReference type="RefSeq" id="WP_345680821.1">
    <property type="nucleotide sequence ID" value="NZ_BAABHS010000055.1"/>
</dbReference>
<evidence type="ECO:0000313" key="3">
    <source>
        <dbReference type="EMBL" id="GAA4995120.1"/>
    </source>
</evidence>
<sequence>MSMLTPRGMRGQYKITGKIYPRMTRRRRKWPVVVACLVALTVLGTGAFAVYHFTKDDSSSNAAAGCPSKSPSASGAPATPAAQPVSLANLPAPSAITVNVYNATQRQGLAKGVADELKKRGFVIGKVTNDPLKQQVTGPGQLRAGVPGKGPSTVVAAHLAGTQAVEDARTDGSVDLVLGEGFQTLATPEAAAAALAPPPAPAASTPAHC</sequence>
<keyword evidence="4" id="KW-1185">Reference proteome</keyword>
<dbReference type="Gene3D" id="3.30.70.2390">
    <property type="match status" value="1"/>
</dbReference>
<accession>A0ABP9IEE7</accession>
<dbReference type="EMBL" id="BAABHS010000055">
    <property type="protein sequence ID" value="GAA4995120.1"/>
    <property type="molecule type" value="Genomic_DNA"/>
</dbReference>
<feature type="compositionally biased region" description="Low complexity" evidence="1">
    <location>
        <begin position="62"/>
        <end position="82"/>
    </location>
</feature>
<evidence type="ECO:0000313" key="4">
    <source>
        <dbReference type="Proteomes" id="UP001500466"/>
    </source>
</evidence>
<dbReference type="InterPro" id="IPR027381">
    <property type="entry name" value="LytR/CpsA/Psr_C"/>
</dbReference>
<proteinExistence type="predicted"/>
<comment type="caution">
    <text evidence="3">The sequence shown here is derived from an EMBL/GenBank/DDBJ whole genome shotgun (WGS) entry which is preliminary data.</text>
</comment>
<evidence type="ECO:0000256" key="1">
    <source>
        <dbReference type="SAM" id="MobiDB-lite"/>
    </source>
</evidence>
<name>A0ABP9IEE7_9ACTN</name>
<evidence type="ECO:0000259" key="2">
    <source>
        <dbReference type="Pfam" id="PF13399"/>
    </source>
</evidence>
<organism evidence="3 4">
    <name type="scientific">Yinghuangia aomiensis</name>
    <dbReference type="NCBI Taxonomy" id="676205"/>
    <lineage>
        <taxon>Bacteria</taxon>
        <taxon>Bacillati</taxon>
        <taxon>Actinomycetota</taxon>
        <taxon>Actinomycetes</taxon>
        <taxon>Kitasatosporales</taxon>
        <taxon>Streptomycetaceae</taxon>
        <taxon>Yinghuangia</taxon>
    </lineage>
</organism>
<feature type="region of interest" description="Disordered" evidence="1">
    <location>
        <begin position="60"/>
        <end position="82"/>
    </location>
</feature>
<feature type="domain" description="LytR/CpsA/Psr regulator C-terminal" evidence="2">
    <location>
        <begin position="96"/>
        <end position="182"/>
    </location>
</feature>
<protein>
    <submittedName>
        <fullName evidence="3">LytR C-terminal domain-containing protein</fullName>
    </submittedName>
</protein>
<dbReference type="Pfam" id="PF13399">
    <property type="entry name" value="LytR_C"/>
    <property type="match status" value="1"/>
</dbReference>